<feature type="domain" description="MoaF C-terminal" evidence="2">
    <location>
        <begin position="155"/>
        <end position="267"/>
    </location>
</feature>
<feature type="domain" description="Molybdenum cofactor biosynthesis protein F N-terminal" evidence="1">
    <location>
        <begin position="6"/>
        <end position="111"/>
    </location>
</feature>
<gene>
    <name evidence="3" type="ORF">JW498_01245</name>
</gene>
<name>A0ABS2W3H6_9GAMM</name>
<accession>A0ABS2W3H6</accession>
<evidence type="ECO:0000259" key="1">
    <source>
        <dbReference type="Pfam" id="PF10703"/>
    </source>
</evidence>
<dbReference type="Pfam" id="PF17409">
    <property type="entry name" value="MoaF_C"/>
    <property type="match status" value="1"/>
</dbReference>
<evidence type="ECO:0000313" key="3">
    <source>
        <dbReference type="EMBL" id="MBN0985987.1"/>
    </source>
</evidence>
<dbReference type="RefSeq" id="WP_205210277.1">
    <property type="nucleotide sequence ID" value="NZ_JAFFZO010000013.1"/>
</dbReference>
<evidence type="ECO:0000259" key="2">
    <source>
        <dbReference type="Pfam" id="PF17409"/>
    </source>
</evidence>
<evidence type="ECO:0000313" key="4">
    <source>
        <dbReference type="Proteomes" id="UP000760472"/>
    </source>
</evidence>
<sequence length="274" mass="31161">MSEKANWISVDELSHGFGANNLDNVNDLAGKSFNFNFENGWVIKHDFITESELKWTIKGDEKTYTESYTAVNPRSGIYFIDFEKKSEAGTTVSLALDLNKGVATAVISVMPSREEIERPILYRALSGENLRAVKVDFARATVDREFTADDQAIHPETDELLNWRVEYSYTDDEVYEHIYLRQNAYTWNCLKGNEVGLCDTDYCSYRKVAEDLYLFVWEEKIIPTVGVLLVDFQAMRTCGKIVGYKGEDTNELSNFKVGAKALKLNATAYPCLQK</sequence>
<dbReference type="InterPro" id="IPR012674">
    <property type="entry name" value="Calycin"/>
</dbReference>
<protein>
    <submittedName>
        <fullName evidence="3">MoaF N-terminal domain-containing protein</fullName>
    </submittedName>
</protein>
<keyword evidence="4" id="KW-1185">Reference proteome</keyword>
<dbReference type="EMBL" id="JAFFZP010000002">
    <property type="protein sequence ID" value="MBN0985987.1"/>
    <property type="molecule type" value="Genomic_DNA"/>
</dbReference>
<organism evidence="3 4">
    <name type="scientific">Amphritea pacifica</name>
    <dbReference type="NCBI Taxonomy" id="2811233"/>
    <lineage>
        <taxon>Bacteria</taxon>
        <taxon>Pseudomonadati</taxon>
        <taxon>Pseudomonadota</taxon>
        <taxon>Gammaproteobacteria</taxon>
        <taxon>Oceanospirillales</taxon>
        <taxon>Oceanospirillaceae</taxon>
        <taxon>Amphritea</taxon>
    </lineage>
</organism>
<dbReference type="InterPro" id="IPR024724">
    <property type="entry name" value="MoaF_N"/>
</dbReference>
<reference evidence="3 4" key="1">
    <citation type="submission" date="2021-02" db="EMBL/GenBank/DDBJ databases">
        <title>A novel species of genus Amphritea isolated from a fishpond in China.</title>
        <authorList>
            <person name="Lu H."/>
        </authorList>
    </citation>
    <scope>NUCLEOTIDE SEQUENCE [LARGE SCALE GENOMIC DNA]</scope>
    <source>
        <strain evidence="3 4">RP18W</strain>
    </source>
</reference>
<comment type="caution">
    <text evidence="3">The sequence shown here is derived from an EMBL/GenBank/DDBJ whole genome shotgun (WGS) entry which is preliminary data.</text>
</comment>
<dbReference type="Proteomes" id="UP000760472">
    <property type="component" value="Unassembled WGS sequence"/>
</dbReference>
<dbReference type="Gene3D" id="2.40.128.20">
    <property type="match status" value="2"/>
</dbReference>
<dbReference type="InterPro" id="IPR035348">
    <property type="entry name" value="MoaF_C"/>
</dbReference>
<proteinExistence type="predicted"/>
<dbReference type="Pfam" id="PF10703">
    <property type="entry name" value="MoaF"/>
    <property type="match status" value="1"/>
</dbReference>